<name>A0ABT4LPL8_9PROT</name>
<keyword evidence="2" id="KW-1185">Reference proteome</keyword>
<dbReference type="EMBL" id="JAPWGY010000011">
    <property type="protein sequence ID" value="MCZ4282840.1"/>
    <property type="molecule type" value="Genomic_DNA"/>
</dbReference>
<comment type="caution">
    <text evidence="1">The sequence shown here is derived from an EMBL/GenBank/DDBJ whole genome shotgun (WGS) entry which is preliminary data.</text>
</comment>
<dbReference type="Proteomes" id="UP001069802">
    <property type="component" value="Unassembled WGS sequence"/>
</dbReference>
<sequence length="149" mass="16608">MLAVAEEMNYAETCLDGKTFLEMEEELLYVPEHTEQGVHNLQGMLANSILYDNATRNKSSDLNQALRMTEAGSRILADLCAEDEGDQDSIDNAETMVSRSPRPTSFMGMGMLSYFMHADDLEDHCETAPMTVLLDEEELAPVPLVSVFH</sequence>
<protein>
    <submittedName>
        <fullName evidence="1">Uncharacterized protein</fullName>
    </submittedName>
</protein>
<accession>A0ABT4LPL8</accession>
<evidence type="ECO:0000313" key="1">
    <source>
        <dbReference type="EMBL" id="MCZ4282840.1"/>
    </source>
</evidence>
<reference evidence="1" key="1">
    <citation type="submission" date="2022-12" db="EMBL/GenBank/DDBJ databases">
        <title>Bacterial isolates from different developmental stages of Nematostella vectensis.</title>
        <authorList>
            <person name="Fraune S."/>
        </authorList>
    </citation>
    <scope>NUCLEOTIDE SEQUENCE</scope>
    <source>
        <strain evidence="1">G21630-S1</strain>
    </source>
</reference>
<gene>
    <name evidence="1" type="ORF">O4H49_18795</name>
</gene>
<evidence type="ECO:0000313" key="2">
    <source>
        <dbReference type="Proteomes" id="UP001069802"/>
    </source>
</evidence>
<dbReference type="RefSeq" id="WP_269424983.1">
    <property type="nucleotide sequence ID" value="NZ_JAPWGY010000011.1"/>
</dbReference>
<proteinExistence type="predicted"/>
<organism evidence="1 2">
    <name type="scientific">Kiloniella laminariae</name>
    <dbReference type="NCBI Taxonomy" id="454162"/>
    <lineage>
        <taxon>Bacteria</taxon>
        <taxon>Pseudomonadati</taxon>
        <taxon>Pseudomonadota</taxon>
        <taxon>Alphaproteobacteria</taxon>
        <taxon>Rhodospirillales</taxon>
        <taxon>Kiloniellaceae</taxon>
        <taxon>Kiloniella</taxon>
    </lineage>
</organism>